<dbReference type="Pfam" id="PF00990">
    <property type="entry name" value="GGDEF"/>
    <property type="match status" value="1"/>
</dbReference>
<evidence type="ECO:0000313" key="9">
    <source>
        <dbReference type="EMBL" id="ANF96675.1"/>
    </source>
</evidence>
<feature type="transmembrane region" description="Helical" evidence="7">
    <location>
        <begin position="291"/>
        <end position="309"/>
    </location>
</feature>
<dbReference type="SUPFAM" id="SSF55073">
    <property type="entry name" value="Nucleotide cyclase"/>
    <property type="match status" value="1"/>
</dbReference>
<accession>A0A172ZGA0</accession>
<dbReference type="PANTHER" id="PTHR45138">
    <property type="entry name" value="REGULATORY COMPONENTS OF SENSORY TRANSDUCTION SYSTEM"/>
    <property type="match status" value="1"/>
</dbReference>
<feature type="domain" description="GGDEF" evidence="8">
    <location>
        <begin position="397"/>
        <end position="527"/>
    </location>
</feature>
<feature type="transmembrane region" description="Helical" evidence="7">
    <location>
        <begin position="12"/>
        <end position="38"/>
    </location>
</feature>
<dbReference type="InterPro" id="IPR029787">
    <property type="entry name" value="Nucleotide_cyclase"/>
</dbReference>
<dbReference type="EMBL" id="CP013023">
    <property type="protein sequence ID" value="ANF96675.1"/>
    <property type="molecule type" value="Genomic_DNA"/>
</dbReference>
<organism evidence="9 10">
    <name type="scientific">Paenibacillus bovis</name>
    <dbReference type="NCBI Taxonomy" id="1616788"/>
    <lineage>
        <taxon>Bacteria</taxon>
        <taxon>Bacillati</taxon>
        <taxon>Bacillota</taxon>
        <taxon>Bacilli</taxon>
        <taxon>Bacillales</taxon>
        <taxon>Paenibacillaceae</taxon>
        <taxon>Paenibacillus</taxon>
    </lineage>
</organism>
<keyword evidence="6" id="KW-0175">Coiled coil</keyword>
<proteinExistence type="predicted"/>
<dbReference type="GO" id="GO:0005886">
    <property type="term" value="C:plasma membrane"/>
    <property type="evidence" value="ECO:0007669"/>
    <property type="project" value="UniProtKB-SubCell"/>
</dbReference>
<evidence type="ECO:0000256" key="3">
    <source>
        <dbReference type="ARBA" id="ARBA00022692"/>
    </source>
</evidence>
<dbReference type="Gene3D" id="6.10.340.10">
    <property type="match status" value="1"/>
</dbReference>
<dbReference type="SMART" id="SM00267">
    <property type="entry name" value="GGDEF"/>
    <property type="match status" value="1"/>
</dbReference>
<dbReference type="InterPro" id="IPR050469">
    <property type="entry name" value="Diguanylate_Cyclase"/>
</dbReference>
<dbReference type="CDD" id="cd18773">
    <property type="entry name" value="PDC1_HK_sensor"/>
    <property type="match status" value="1"/>
</dbReference>
<dbReference type="PROSITE" id="PS51257">
    <property type="entry name" value="PROKAR_LIPOPROTEIN"/>
    <property type="match status" value="1"/>
</dbReference>
<dbReference type="PROSITE" id="PS50887">
    <property type="entry name" value="GGDEF"/>
    <property type="match status" value="1"/>
</dbReference>
<evidence type="ECO:0000256" key="1">
    <source>
        <dbReference type="ARBA" id="ARBA00004651"/>
    </source>
</evidence>
<keyword evidence="4 7" id="KW-1133">Transmembrane helix</keyword>
<keyword evidence="10" id="KW-1185">Reference proteome</keyword>
<dbReference type="GO" id="GO:0052621">
    <property type="term" value="F:diguanylate cyclase activity"/>
    <property type="evidence" value="ECO:0007669"/>
    <property type="project" value="TreeGrafter"/>
</dbReference>
<dbReference type="FunFam" id="3.30.70.270:FF:000001">
    <property type="entry name" value="Diguanylate cyclase domain protein"/>
    <property type="match status" value="1"/>
</dbReference>
<evidence type="ECO:0000256" key="4">
    <source>
        <dbReference type="ARBA" id="ARBA00022989"/>
    </source>
</evidence>
<name>A0A172ZGA0_9BACL</name>
<keyword evidence="2" id="KW-1003">Cell membrane</keyword>
<dbReference type="RefSeq" id="WP_060534736.1">
    <property type="nucleotide sequence ID" value="NZ_CP013023.1"/>
</dbReference>
<dbReference type="Proteomes" id="UP000078148">
    <property type="component" value="Chromosome"/>
</dbReference>
<dbReference type="STRING" id="1616788.AR543_12080"/>
<keyword evidence="5 7" id="KW-0472">Membrane</keyword>
<evidence type="ECO:0000256" key="5">
    <source>
        <dbReference type="ARBA" id="ARBA00023136"/>
    </source>
</evidence>
<evidence type="ECO:0000259" key="8">
    <source>
        <dbReference type="PROSITE" id="PS50887"/>
    </source>
</evidence>
<dbReference type="InterPro" id="IPR029151">
    <property type="entry name" value="Sensor-like_sf"/>
</dbReference>
<dbReference type="PANTHER" id="PTHR45138:SF9">
    <property type="entry name" value="DIGUANYLATE CYCLASE DGCM-RELATED"/>
    <property type="match status" value="1"/>
</dbReference>
<sequence>MKKITQPEVRGIRLSTFMCGLAFLTSFLILFSCLFIGYTQERQSIEQQVLELNEIHAKELSHITESLVSAMQHSLDESAKYIVNHPTQNKQLAQNNLDYFRNSSSFFNAVFLIRPNRTIELNSPASLNQAGTKLTSKISIDALEAKRPTISSPYIGKINRTIILMTHPLFDHSGQYQGMLAGALYLQKKNELKELLGTNSRKTDGSYFYVVDRKGNIIYHPDSSMINTNVQQNKVVQALMQGKSGKQVVENSKNRTYLAGYSVISNVGWGVVFQTPIENTNIYSSNLIRSTLVYLVPVIILFMLLIFWLSRWLGKPLYLLAAYAQNLAAGHHGKNRPQLARWNYEARQLHHAIMMLEEETREKEKRLQSEANQDPLTGLLNRRALQSITDNWVSNQYSFAVIILDIDHFKLVNDTYGHPAGDEVLKMLASVLRSQVRTEDLCFRYGGEEFVILLYEVTEQEVMEVAERIRQTTAIFPTPMGHKITISLGVTLSLEGTAEAQQLFKHADTALYQAKENGRNQTVFYQV</sequence>
<reference evidence="9 10" key="2">
    <citation type="journal article" date="2016" name="Int. J. Syst. Evol. Microbiol.">
        <title>Paenibacillus bovis sp. nov., isolated from raw yak (Bos grunniens) milk.</title>
        <authorList>
            <person name="Gao C."/>
            <person name="Han J."/>
            <person name="Liu Z."/>
            <person name="Xu X."/>
            <person name="Hang F."/>
            <person name="Wu Z."/>
        </authorList>
    </citation>
    <scope>NUCLEOTIDE SEQUENCE [LARGE SCALE GENOMIC DNA]</scope>
    <source>
        <strain evidence="9 10">BD3526</strain>
    </source>
</reference>
<dbReference type="Pfam" id="PF02743">
    <property type="entry name" value="dCache_1"/>
    <property type="match status" value="1"/>
</dbReference>
<protein>
    <recommendedName>
        <fullName evidence="8">GGDEF domain-containing protein</fullName>
    </recommendedName>
</protein>
<dbReference type="InterPro" id="IPR000160">
    <property type="entry name" value="GGDEF_dom"/>
</dbReference>
<dbReference type="NCBIfam" id="TIGR00254">
    <property type="entry name" value="GGDEF"/>
    <property type="match status" value="1"/>
</dbReference>
<keyword evidence="3 7" id="KW-0812">Transmembrane</keyword>
<dbReference type="InterPro" id="IPR043128">
    <property type="entry name" value="Rev_trsase/Diguanyl_cyclase"/>
</dbReference>
<comment type="subcellular location">
    <subcellularLocation>
        <location evidence="1">Cell membrane</location>
        <topology evidence="1">Multi-pass membrane protein</topology>
    </subcellularLocation>
</comment>
<dbReference type="CDD" id="cd01949">
    <property type="entry name" value="GGDEF"/>
    <property type="match status" value="1"/>
</dbReference>
<reference evidence="10" key="1">
    <citation type="submission" date="2015-10" db="EMBL/GenBank/DDBJ databases">
        <title>Genome of Paenibacillus bovis sp. nov.</title>
        <authorList>
            <person name="Wu Z."/>
            <person name="Gao C."/>
            <person name="Liu Z."/>
            <person name="Zheng H."/>
        </authorList>
    </citation>
    <scope>NUCLEOTIDE SEQUENCE [LARGE SCALE GENOMIC DNA]</scope>
    <source>
        <strain evidence="10">BD3526</strain>
    </source>
</reference>
<evidence type="ECO:0000256" key="6">
    <source>
        <dbReference type="SAM" id="Coils"/>
    </source>
</evidence>
<dbReference type="SUPFAM" id="SSF103190">
    <property type="entry name" value="Sensory domain-like"/>
    <property type="match status" value="1"/>
</dbReference>
<evidence type="ECO:0000256" key="7">
    <source>
        <dbReference type="SAM" id="Phobius"/>
    </source>
</evidence>
<dbReference type="Gene3D" id="3.30.450.20">
    <property type="entry name" value="PAS domain"/>
    <property type="match status" value="2"/>
</dbReference>
<dbReference type="InterPro" id="IPR033479">
    <property type="entry name" value="dCache_1"/>
</dbReference>
<evidence type="ECO:0000313" key="10">
    <source>
        <dbReference type="Proteomes" id="UP000078148"/>
    </source>
</evidence>
<feature type="coiled-coil region" evidence="6">
    <location>
        <begin position="346"/>
        <end position="373"/>
    </location>
</feature>
<dbReference type="AlphaFoldDB" id="A0A172ZGA0"/>
<evidence type="ECO:0000256" key="2">
    <source>
        <dbReference type="ARBA" id="ARBA00022475"/>
    </source>
</evidence>
<dbReference type="KEGG" id="pbv:AR543_12080"/>
<dbReference type="Gene3D" id="3.30.70.270">
    <property type="match status" value="1"/>
</dbReference>
<dbReference type="CDD" id="cd12912">
    <property type="entry name" value="PDC2_MCP_like"/>
    <property type="match status" value="1"/>
</dbReference>
<dbReference type="OrthoDB" id="9759607at2"/>
<gene>
    <name evidence="9" type="ORF">AR543_12080</name>
</gene>